<name>A0A4Q9LJM0_9MICR</name>
<dbReference type="VEuPathDB" id="MicrosporidiaDB:CWI39_0649p0010"/>
<reference evidence="1 2" key="1">
    <citation type="submission" date="2017-12" db="EMBL/GenBank/DDBJ databases">
        <authorList>
            <person name="Pombert J.-F."/>
            <person name="Haag K.L."/>
            <person name="Ebert D."/>
        </authorList>
    </citation>
    <scope>NUCLEOTIDE SEQUENCE [LARGE SCALE GENOMIC DNA]</scope>
    <source>
        <strain evidence="1">BE-OM-2</strain>
    </source>
</reference>
<proteinExistence type="predicted"/>
<organism evidence="1 2">
    <name type="scientific">Hamiltosporidium magnivora</name>
    <dbReference type="NCBI Taxonomy" id="148818"/>
    <lineage>
        <taxon>Eukaryota</taxon>
        <taxon>Fungi</taxon>
        <taxon>Fungi incertae sedis</taxon>
        <taxon>Microsporidia</taxon>
        <taxon>Dubosqiidae</taxon>
        <taxon>Hamiltosporidium</taxon>
    </lineage>
</organism>
<evidence type="ECO:0000313" key="1">
    <source>
        <dbReference type="EMBL" id="TBU08418.1"/>
    </source>
</evidence>
<dbReference type="AlphaFoldDB" id="A0A4Q9LJM0"/>
<comment type="caution">
    <text evidence="1">The sequence shown here is derived from an EMBL/GenBank/DDBJ whole genome shotgun (WGS) entry which is preliminary data.</text>
</comment>
<sequence length="351" mass="42247">MKIYFIILILEHIHGTFLINKEIQKQKIINKCTASIMKDYRRNFFASNISFNLIFNCCDTQVEKLQKEIIIKYFEYFLAEFAIKSSFHLNDIIQKVKYAHSINIYKKNLYFILKNYILQNYPSSLVASEKALKDIFERSIPTVKLEKHIKDVLKENFEYINVKKETSPERKKTNLQNTQFKCSFSSFMENGCYFNILDLDFQLDRNIYIKNFYFDKKSEMYKIKDLIRQTSFLFCMDTSLIQAYSHIYFKCNFTFFRIRIYSVSSKNNYKEMLKPDLTQFKIFKKILSNVYERMVKDFFSENSKFNQGIHENEGAALRMHMRIKTDVRCHIISSILIFNRKFNRNTFICPK</sequence>
<protein>
    <submittedName>
        <fullName evidence="1">Uncharacterized protein</fullName>
    </submittedName>
</protein>
<evidence type="ECO:0000313" key="2">
    <source>
        <dbReference type="Proteomes" id="UP000291404"/>
    </source>
</evidence>
<accession>A0A4Q9LJM0</accession>
<dbReference type="Proteomes" id="UP000291404">
    <property type="component" value="Unassembled WGS sequence"/>
</dbReference>
<dbReference type="VEuPathDB" id="MicrosporidiaDB:CWI36_0142p0020"/>
<gene>
    <name evidence="1" type="ORF">CWI36_0142p0020</name>
</gene>
<keyword evidence="2" id="KW-1185">Reference proteome</keyword>
<dbReference type="EMBL" id="PITI01000142">
    <property type="protein sequence ID" value="TBU08418.1"/>
    <property type="molecule type" value="Genomic_DNA"/>
</dbReference>